<comment type="function">
    <text evidence="6">Allows the formation of correctly charged Gln-tRNA(Gln) through the transamidation of misacylated Glu-tRNA(Gln) in organisms which lack glutaminyl-tRNA synthetase. The reaction takes place in the presence of glutamine and ATP through an activated gamma-phospho-Glu-tRNA(Gln). The GatDE system is specific for glutamate and does not act on aspartate.</text>
</comment>
<evidence type="ECO:0000256" key="6">
    <source>
        <dbReference type="HAMAP-Rule" id="MF_00588"/>
    </source>
</evidence>
<dbReference type="GeneID" id="33317904"/>
<dbReference type="InterPro" id="IPR029351">
    <property type="entry name" value="GAD_dom"/>
</dbReference>
<dbReference type="FunFam" id="1.10.10.410:FF:000003">
    <property type="entry name" value="Glutamyl-tRNA(Gln) amidotransferase subunit E"/>
    <property type="match status" value="1"/>
</dbReference>
<evidence type="ECO:0000256" key="3">
    <source>
        <dbReference type="ARBA" id="ARBA00022840"/>
    </source>
</evidence>
<reference evidence="8 9" key="1">
    <citation type="submission" date="2016-04" db="EMBL/GenBank/DDBJ databases">
        <title>Complete genome sequence of Thermococcus siculi type strain RG-20.</title>
        <authorList>
            <person name="Oger P.M."/>
        </authorList>
    </citation>
    <scope>NUCLEOTIDE SEQUENCE [LARGE SCALE GENOMIC DNA]</scope>
    <source>
        <strain evidence="8 9">RG-20</strain>
    </source>
</reference>
<dbReference type="EC" id="6.3.5.-" evidence="6"/>
<dbReference type="InterPro" id="IPR003789">
    <property type="entry name" value="Asn/Gln_tRNA_amidoTrase-B-like"/>
</dbReference>
<dbReference type="NCBIfam" id="NF003107">
    <property type="entry name" value="PRK04028.1"/>
    <property type="match status" value="1"/>
</dbReference>
<proteinExistence type="inferred from homology"/>
<dbReference type="OrthoDB" id="7316at2157"/>
<dbReference type="FunFam" id="1.10.150.380:FF:000002">
    <property type="entry name" value="Glutamyl-tRNA(Gln) amidotransferase subunit E"/>
    <property type="match status" value="1"/>
</dbReference>
<sequence>MSEKFDYRELGLKVGLEIHRQLDTKKLFSPVPSEFSEDVDFTFERRLRPTISELGEIDPAALEEFKKGKKYVYQGNYRLADLVYIDEEPPHMPDEEAMRVALQISYLLNATPVDEVHFMRKIVIDGSNVSGFQRTAIVAMNGKVDTPWGSVGIPTVCLEEDACRIVERKEKEVIYRLDRLGIPLVEISTTPDIHHPEQAKVVAKYIGDALRATRKVKRGLGTIRQDLNVSIKGGARVEIKGVQELDMIPLIIEREVERQVNLLKIRDELRERGVKPEDIKEEFHDVTEVFQNTGSKIVARAIKSGGKVLAVKLPGFRGLIGREIQPGRRIGTEMADRAKKYVRGIFHIDELPNYGITELEVNAVIEKLGLGEKDAFVLVAAEEETAKKALREVVQRAREAIEGVPEETRRALPDGNTQYMRPLPGKARMYPETDIPPILITPDMKEEILANLPELPQERVERFVKEYRIDRSLAETLVNDERDELFEELIQRGVKPSLAASVLVVVLKGLKKEVPIENITEEHIRETFTLYLNGKIAKEAFEEIFKELAVNPEKTAVQVAEEKGLTLLSEEEVEKIIDEVIQQNIDVIKARGMGAMGMVMGRAMAKLRGRADGKLVNQLVRKKIQEIAG</sequence>
<comment type="similarity">
    <text evidence="6">Belongs to the GatB/GatE family. GatE subfamily.</text>
</comment>
<evidence type="ECO:0000313" key="9">
    <source>
        <dbReference type="Proteomes" id="UP000250125"/>
    </source>
</evidence>
<dbReference type="PROSITE" id="PS01234">
    <property type="entry name" value="GATB"/>
    <property type="match status" value="1"/>
</dbReference>
<keyword evidence="2 6" id="KW-0547">Nucleotide-binding</keyword>
<evidence type="ECO:0000256" key="2">
    <source>
        <dbReference type="ARBA" id="ARBA00022741"/>
    </source>
</evidence>
<dbReference type="InterPro" id="IPR017958">
    <property type="entry name" value="Gln-tRNA_amidoTrfase_suB_CS"/>
</dbReference>
<dbReference type="InterPro" id="IPR006075">
    <property type="entry name" value="Asn/Gln-tRNA_Trfase_suB/E_cat"/>
</dbReference>
<dbReference type="GO" id="GO:0004812">
    <property type="term" value="F:aminoacyl-tRNA ligase activity"/>
    <property type="evidence" value="ECO:0007669"/>
    <property type="project" value="InterPro"/>
</dbReference>
<dbReference type="HAMAP" id="MF_00588">
    <property type="entry name" value="GatE"/>
    <property type="match status" value="1"/>
</dbReference>
<dbReference type="AlphaFoldDB" id="A0A2Z2MY65"/>
<accession>A0A2Z2MY65</accession>
<evidence type="ECO:0000256" key="1">
    <source>
        <dbReference type="ARBA" id="ARBA00022598"/>
    </source>
</evidence>
<dbReference type="InterPro" id="IPR023168">
    <property type="entry name" value="GatB_Yqey_C_2"/>
</dbReference>
<keyword evidence="3 6" id="KW-0067">ATP-binding</keyword>
<dbReference type="KEGG" id="tsl:A3L11_06660"/>
<evidence type="ECO:0000313" key="8">
    <source>
        <dbReference type="EMBL" id="ASJ08920.1"/>
    </source>
</evidence>
<keyword evidence="8" id="KW-0808">Transferase</keyword>
<comment type="catalytic activity">
    <reaction evidence="5 6">
        <text>L-glutamyl-tRNA(Gln) + L-glutamine + ATP + H2O = L-glutaminyl-tRNA(Gln) + L-glutamate + ADP + phosphate + H(+)</text>
        <dbReference type="Rhea" id="RHEA:17521"/>
        <dbReference type="Rhea" id="RHEA-COMP:9681"/>
        <dbReference type="Rhea" id="RHEA-COMP:9684"/>
        <dbReference type="ChEBI" id="CHEBI:15377"/>
        <dbReference type="ChEBI" id="CHEBI:15378"/>
        <dbReference type="ChEBI" id="CHEBI:29985"/>
        <dbReference type="ChEBI" id="CHEBI:30616"/>
        <dbReference type="ChEBI" id="CHEBI:43474"/>
        <dbReference type="ChEBI" id="CHEBI:58359"/>
        <dbReference type="ChEBI" id="CHEBI:78520"/>
        <dbReference type="ChEBI" id="CHEBI:78521"/>
        <dbReference type="ChEBI" id="CHEBI:456216"/>
    </reaction>
</comment>
<dbReference type="GO" id="GO:0005524">
    <property type="term" value="F:ATP binding"/>
    <property type="evidence" value="ECO:0007669"/>
    <property type="project" value="UniProtKB-KW"/>
</dbReference>
<comment type="subunit">
    <text evidence="6">Heterodimer of GatD and GatE.</text>
</comment>
<organism evidence="8 9">
    <name type="scientific">Thermococcus siculi</name>
    <dbReference type="NCBI Taxonomy" id="72803"/>
    <lineage>
        <taxon>Archaea</taxon>
        <taxon>Methanobacteriati</taxon>
        <taxon>Methanobacteriota</taxon>
        <taxon>Thermococci</taxon>
        <taxon>Thermococcales</taxon>
        <taxon>Thermococcaceae</taxon>
        <taxon>Thermococcus</taxon>
    </lineage>
</organism>
<dbReference type="PANTHER" id="PTHR11659">
    <property type="entry name" value="GLUTAMYL-TRNA GLN AMIDOTRANSFERASE SUBUNIT B MITOCHONDRIAL AND PROKARYOTIC PET112-RELATED"/>
    <property type="match status" value="1"/>
</dbReference>
<keyword evidence="1 6" id="KW-0436">Ligase</keyword>
<dbReference type="InterPro" id="IPR014746">
    <property type="entry name" value="Gln_synth/guanido_kin_cat_dom"/>
</dbReference>
<dbReference type="Proteomes" id="UP000250125">
    <property type="component" value="Chromosome"/>
</dbReference>
<keyword evidence="4 6" id="KW-0648">Protein biosynthesis</keyword>
<dbReference type="SMART" id="SM00845">
    <property type="entry name" value="GatB_Yqey"/>
    <property type="match status" value="1"/>
</dbReference>
<dbReference type="NCBIfam" id="TIGR00134">
    <property type="entry name" value="gatE_arch"/>
    <property type="match status" value="1"/>
</dbReference>
<dbReference type="EMBL" id="CP015103">
    <property type="protein sequence ID" value="ASJ08920.1"/>
    <property type="molecule type" value="Genomic_DNA"/>
</dbReference>
<dbReference type="InterPro" id="IPR004414">
    <property type="entry name" value="GatE"/>
</dbReference>
<dbReference type="InterPro" id="IPR042114">
    <property type="entry name" value="GatB_C_1"/>
</dbReference>
<evidence type="ECO:0000259" key="7">
    <source>
        <dbReference type="SMART" id="SM00845"/>
    </source>
</evidence>
<dbReference type="GO" id="GO:0050567">
    <property type="term" value="F:glutaminyl-tRNA synthase (glutamine-hydrolyzing) activity"/>
    <property type="evidence" value="ECO:0007669"/>
    <property type="project" value="UniProtKB-UniRule"/>
</dbReference>
<dbReference type="FunFam" id="3.30.1360.30:FF:000003">
    <property type="entry name" value="Glutamyl-tRNA(Gln) amidotransferase subunit E"/>
    <property type="match status" value="1"/>
</dbReference>
<dbReference type="SUPFAM" id="SSF89095">
    <property type="entry name" value="GatB/YqeY motif"/>
    <property type="match status" value="1"/>
</dbReference>
<dbReference type="InterPro" id="IPR018027">
    <property type="entry name" value="Asn/Gln_amidotransferase"/>
</dbReference>
<dbReference type="GO" id="GO:0006412">
    <property type="term" value="P:translation"/>
    <property type="evidence" value="ECO:0007669"/>
    <property type="project" value="UniProtKB-UniRule"/>
</dbReference>
<dbReference type="Gene3D" id="1.10.150.380">
    <property type="entry name" value="GatB domain, N-terminal subdomain"/>
    <property type="match status" value="1"/>
</dbReference>
<evidence type="ECO:0000256" key="4">
    <source>
        <dbReference type="ARBA" id="ARBA00022917"/>
    </source>
</evidence>
<dbReference type="RefSeq" id="WP_088856156.1">
    <property type="nucleotide sequence ID" value="NZ_CP015103.1"/>
</dbReference>
<protein>
    <recommendedName>
        <fullName evidence="6">Glutamyl-tRNA(Gln) amidotransferase subunit E</fullName>
        <shortName evidence="6">Glu-ADT subunit E</shortName>
        <ecNumber evidence="6">6.3.5.-</ecNumber>
    </recommendedName>
</protein>
<dbReference type="PANTHER" id="PTHR11659:SF2">
    <property type="entry name" value="GLUTAMYL-TRNA(GLN) AMIDOTRANSFERASE SUBUNIT E"/>
    <property type="match status" value="1"/>
</dbReference>
<dbReference type="Gene3D" id="3.30.1360.30">
    <property type="entry name" value="GAD-like domain"/>
    <property type="match status" value="1"/>
</dbReference>
<evidence type="ECO:0000256" key="5">
    <source>
        <dbReference type="ARBA" id="ARBA00047913"/>
    </source>
</evidence>
<dbReference type="InterPro" id="IPR017959">
    <property type="entry name" value="Asn/Gln-tRNA_amidoTrfase_suB/E"/>
</dbReference>
<dbReference type="SUPFAM" id="SSF55931">
    <property type="entry name" value="Glutamine synthetase/guanido kinase"/>
    <property type="match status" value="1"/>
</dbReference>
<keyword evidence="9" id="KW-1185">Reference proteome</keyword>
<dbReference type="GO" id="GO:0005737">
    <property type="term" value="C:cytoplasm"/>
    <property type="evidence" value="ECO:0007669"/>
    <property type="project" value="InterPro"/>
</dbReference>
<dbReference type="Pfam" id="PF02938">
    <property type="entry name" value="GAD"/>
    <property type="match status" value="1"/>
</dbReference>
<feature type="domain" description="Asn/Gln amidotransferase" evidence="7">
    <location>
        <begin position="484"/>
        <end position="624"/>
    </location>
</feature>
<dbReference type="Gene3D" id="1.10.10.410">
    <property type="match status" value="1"/>
</dbReference>
<gene>
    <name evidence="6" type="primary">gatE</name>
    <name evidence="8" type="ORF">A3L11_06660</name>
</gene>
<dbReference type="SUPFAM" id="SSF55261">
    <property type="entry name" value="GAD domain-like"/>
    <property type="match status" value="1"/>
</dbReference>
<name>A0A2Z2MY65_9EURY</name>
<dbReference type="Pfam" id="PF02637">
    <property type="entry name" value="GatB_Yqey"/>
    <property type="match status" value="1"/>
</dbReference>
<dbReference type="Pfam" id="PF02934">
    <property type="entry name" value="GatB_N"/>
    <property type="match status" value="1"/>
</dbReference>
<dbReference type="InterPro" id="IPR004115">
    <property type="entry name" value="GAD-like_sf"/>
</dbReference>
<dbReference type="GO" id="GO:0016740">
    <property type="term" value="F:transferase activity"/>
    <property type="evidence" value="ECO:0007669"/>
    <property type="project" value="UniProtKB-KW"/>
</dbReference>
<dbReference type="GO" id="GO:0070681">
    <property type="term" value="P:glutaminyl-tRNAGln biosynthesis via transamidation"/>
    <property type="evidence" value="ECO:0007669"/>
    <property type="project" value="TreeGrafter"/>
</dbReference>